<accession>A0A2K9LMI3</accession>
<keyword evidence="2" id="KW-1185">Reference proteome</keyword>
<reference evidence="2" key="1">
    <citation type="submission" date="2017-08" db="EMBL/GenBank/DDBJ databases">
        <title>Direct submision.</title>
        <authorList>
            <person name="Kim S.-J."/>
            <person name="Rhee S.-K."/>
        </authorList>
    </citation>
    <scope>NUCLEOTIDE SEQUENCE [LARGE SCALE GENOMIC DNA]</scope>
    <source>
        <strain evidence="2">GI5</strain>
    </source>
</reference>
<evidence type="ECO:0000313" key="1">
    <source>
        <dbReference type="EMBL" id="AUM12695.1"/>
    </source>
</evidence>
<name>A0A2K9LMI3_9GAMM</name>
<sequence>MTAPLVIFHGNCLDGFGSAYAAWVYFNINQKVAADYIPAAHGDVPPEATGKTVYLLDYAYKRVGMEQLCKQAEKVIVLDHHITAVEELAGLDDEYNNLELLLDMDRSGAMIAWEYFHQAPVPKLIACVQDRDLWRWDIPESQDINAGLMSQPFTFERWHEVANDELAFQRMADEGNAINRYRSQMIEQGKRAAVMGQVAGFSVPIVNCPRAIVSELVGELAEGQPFAAGYTDKGNRRSWSLRSAQNGEDVAKIAQRFGGGGHKNAAGFVTWLEDGCLVVEPEA</sequence>
<dbReference type="InterPro" id="IPR038763">
    <property type="entry name" value="DHH_sf"/>
</dbReference>
<dbReference type="Proteomes" id="UP000235116">
    <property type="component" value="Chromosome"/>
</dbReference>
<dbReference type="EMBL" id="CP022684">
    <property type="protein sequence ID" value="AUM12695.1"/>
    <property type="molecule type" value="Genomic_DNA"/>
</dbReference>
<organism evidence="1 2">
    <name type="scientific">Ketobacter alkanivorans</name>
    <dbReference type="NCBI Taxonomy" id="1917421"/>
    <lineage>
        <taxon>Bacteria</taxon>
        <taxon>Pseudomonadati</taxon>
        <taxon>Pseudomonadota</taxon>
        <taxon>Gammaproteobacteria</taxon>
        <taxon>Pseudomonadales</taxon>
        <taxon>Ketobacteraceae</taxon>
        <taxon>Ketobacter</taxon>
    </lineage>
</organism>
<dbReference type="AlphaFoldDB" id="A0A2K9LMI3"/>
<evidence type="ECO:0000313" key="2">
    <source>
        <dbReference type="Proteomes" id="UP000235116"/>
    </source>
</evidence>
<dbReference type="SUPFAM" id="SSF64182">
    <property type="entry name" value="DHH phosphoesterases"/>
    <property type="match status" value="1"/>
</dbReference>
<protein>
    <submittedName>
        <fullName evidence="1">Phosphoesterase</fullName>
    </submittedName>
</protein>
<dbReference type="PANTHER" id="PTHR46922:SF4">
    <property type="entry name" value="DHHA1 DOMAIN PROTEIN"/>
    <property type="match status" value="1"/>
</dbReference>
<dbReference type="Gene3D" id="3.10.310.30">
    <property type="match status" value="1"/>
</dbReference>
<dbReference type="OrthoDB" id="10630at2"/>
<proteinExistence type="predicted"/>
<dbReference type="PANTHER" id="PTHR46922">
    <property type="entry name" value="DHHA1 DOMAIN PROTEIN"/>
    <property type="match status" value="1"/>
</dbReference>
<dbReference type="KEGG" id="kak:Kalk_09825"/>
<gene>
    <name evidence="1" type="ORF">Kalk_09825</name>
</gene>